<name>W8RPF3_9RHOB</name>
<dbReference type="GO" id="GO:0032259">
    <property type="term" value="P:methylation"/>
    <property type="evidence" value="ECO:0007669"/>
    <property type="project" value="UniProtKB-KW"/>
</dbReference>
<protein>
    <submittedName>
        <fullName evidence="2">PhnB protein, putative DNA binding protein 3-demethylubiquinone-9 3-methyltransferase domain protein</fullName>
    </submittedName>
</protein>
<dbReference type="InterPro" id="IPR029068">
    <property type="entry name" value="Glyas_Bleomycin-R_OHBP_Dase"/>
</dbReference>
<keyword evidence="2" id="KW-0489">Methyltransferase</keyword>
<accession>W8RPF3</accession>
<keyword evidence="2" id="KW-0808">Transferase</keyword>
<organism evidence="2 3">
    <name type="scientific">Roseicyclus elongatus DSM 19469</name>
    <dbReference type="NCBI Taxonomy" id="1294273"/>
    <lineage>
        <taxon>Bacteria</taxon>
        <taxon>Pseudomonadati</taxon>
        <taxon>Pseudomonadota</taxon>
        <taxon>Alphaproteobacteria</taxon>
        <taxon>Rhodobacterales</taxon>
        <taxon>Roseobacteraceae</taxon>
        <taxon>Roseicyclus</taxon>
    </lineage>
</organism>
<dbReference type="RefSeq" id="WP_025310797.1">
    <property type="nucleotide sequence ID" value="NZ_CP004372.1"/>
</dbReference>
<dbReference type="EMBL" id="CP004372">
    <property type="protein sequence ID" value="AHM02893.1"/>
    <property type="molecule type" value="Genomic_DNA"/>
</dbReference>
<dbReference type="InterPro" id="IPR028973">
    <property type="entry name" value="PhnB-like"/>
</dbReference>
<gene>
    <name evidence="2" type="ORF">roselon_00449</name>
</gene>
<evidence type="ECO:0000313" key="3">
    <source>
        <dbReference type="Proteomes" id="UP000019593"/>
    </source>
</evidence>
<dbReference type="Pfam" id="PF06983">
    <property type="entry name" value="3-dmu-9_3-mt"/>
    <property type="match status" value="1"/>
</dbReference>
<dbReference type="PANTHER" id="PTHR33990">
    <property type="entry name" value="PROTEIN YJDN-RELATED"/>
    <property type="match status" value="1"/>
</dbReference>
<dbReference type="Gene3D" id="3.10.180.10">
    <property type="entry name" value="2,3-Dihydroxybiphenyl 1,2-Dioxygenase, domain 1"/>
    <property type="match status" value="1"/>
</dbReference>
<dbReference type="eggNOG" id="COG2764">
    <property type="taxonomic scope" value="Bacteria"/>
</dbReference>
<sequence>MHVTPYLFFPGTCETALTFYAEMLGASPPEILRFADMPAEDRANMPGVADATVMNATLRHGDLEILASDGGPGDEAGMAGASLHLAMDSVAEAHRVFHALADGGEVGMPMGATFWTPAFGTVQDRFGIRWMVSVEEGVVA</sequence>
<proteinExistence type="predicted"/>
<evidence type="ECO:0000313" key="2">
    <source>
        <dbReference type="EMBL" id="AHM02893.1"/>
    </source>
</evidence>
<keyword evidence="3" id="KW-1185">Reference proteome</keyword>
<dbReference type="SUPFAM" id="SSF54593">
    <property type="entry name" value="Glyoxalase/Bleomycin resistance protein/Dihydroxybiphenyl dioxygenase"/>
    <property type="match status" value="1"/>
</dbReference>
<dbReference type="CDD" id="cd06588">
    <property type="entry name" value="PhnB_like"/>
    <property type="match status" value="1"/>
</dbReference>
<feature type="domain" description="PhnB-like" evidence="1">
    <location>
        <begin position="3"/>
        <end position="132"/>
    </location>
</feature>
<dbReference type="OrthoDB" id="9795306at2"/>
<dbReference type="KEGG" id="red:roselon_00449"/>
<reference evidence="2 3" key="1">
    <citation type="submission" date="2013-03" db="EMBL/GenBank/DDBJ databases">
        <authorList>
            <person name="Fiebig A."/>
            <person name="Goeker M."/>
            <person name="Klenk H.-P.P."/>
        </authorList>
    </citation>
    <scope>NUCLEOTIDE SEQUENCE [LARGE SCALE GENOMIC DNA]</scope>
    <source>
        <strain evidence="3">DSM 19469</strain>
    </source>
</reference>
<dbReference type="STRING" id="1294273.roselon_00449"/>
<dbReference type="Proteomes" id="UP000019593">
    <property type="component" value="Chromosome"/>
</dbReference>
<keyword evidence="2" id="KW-0830">Ubiquinone</keyword>
<dbReference type="HOGENOM" id="CLU_046006_17_1_5"/>
<evidence type="ECO:0000259" key="1">
    <source>
        <dbReference type="Pfam" id="PF06983"/>
    </source>
</evidence>
<dbReference type="GO" id="GO:0008168">
    <property type="term" value="F:methyltransferase activity"/>
    <property type="evidence" value="ECO:0007669"/>
    <property type="project" value="UniProtKB-KW"/>
</dbReference>
<dbReference type="AlphaFoldDB" id="W8RPF3"/>
<dbReference type="PANTHER" id="PTHR33990:SF1">
    <property type="entry name" value="PROTEIN YJDN"/>
    <property type="match status" value="1"/>
</dbReference>